<accession>A0A6G1ZDS8</accession>
<dbReference type="AlphaFoldDB" id="A0A6G1ZDS8"/>
<comment type="caution">
    <text evidence="1">The sequence shown here is derived from an EMBL/GenBank/DDBJ whole genome shotgun (WGS) entry which is preliminary data.</text>
</comment>
<name>A0A6G1ZDS8_9BACT</name>
<proteinExistence type="predicted"/>
<evidence type="ECO:0008006" key="2">
    <source>
        <dbReference type="Google" id="ProtNLM"/>
    </source>
</evidence>
<dbReference type="Gene3D" id="3.20.20.80">
    <property type="entry name" value="Glycosidases"/>
    <property type="match status" value="1"/>
</dbReference>
<gene>
    <name evidence="1" type="ORF">GKE01_11430</name>
</gene>
<reference evidence="1" key="1">
    <citation type="journal article" date="2019" name="Nat. Med.">
        <title>A library of human gut bacterial isolates paired with longitudinal multiomics data enables mechanistic microbiome research.</title>
        <authorList>
            <person name="Poyet M."/>
            <person name="Groussin M."/>
            <person name="Gibbons S.M."/>
            <person name="Avila-Pacheco J."/>
            <person name="Jiang X."/>
            <person name="Kearney S.M."/>
            <person name="Perrotta A.R."/>
            <person name="Berdy B."/>
            <person name="Zhao S."/>
            <person name="Lieberman T.D."/>
            <person name="Swanson P.K."/>
            <person name="Smith M."/>
            <person name="Roesemann S."/>
            <person name="Alexander J.E."/>
            <person name="Rich S.A."/>
            <person name="Livny J."/>
            <person name="Vlamakis H."/>
            <person name="Clish C."/>
            <person name="Bullock K."/>
            <person name="Deik A."/>
            <person name="Scott J."/>
            <person name="Pierce K.A."/>
            <person name="Xavier R.J."/>
            <person name="Alm E.J."/>
        </authorList>
    </citation>
    <scope>NUCLEOTIDE SEQUENCE</scope>
    <source>
        <strain evidence="1">BIOML-A4</strain>
    </source>
</reference>
<evidence type="ECO:0000313" key="1">
    <source>
        <dbReference type="EMBL" id="MRY12079.1"/>
    </source>
</evidence>
<protein>
    <recommendedName>
        <fullName evidence="2">DUF4832 domain-containing protein</fullName>
    </recommendedName>
</protein>
<dbReference type="SUPFAM" id="SSF51445">
    <property type="entry name" value="(Trans)glycosidases"/>
    <property type="match status" value="1"/>
</dbReference>
<dbReference type="InterPro" id="IPR017853">
    <property type="entry name" value="GH"/>
</dbReference>
<dbReference type="EMBL" id="WKLP01000015">
    <property type="protein sequence ID" value="MRY12079.1"/>
    <property type="molecule type" value="Genomic_DNA"/>
</dbReference>
<organism evidence="1">
    <name type="scientific">Parabacteroides goldsteinii</name>
    <dbReference type="NCBI Taxonomy" id="328812"/>
    <lineage>
        <taxon>Bacteria</taxon>
        <taxon>Pseudomonadati</taxon>
        <taxon>Bacteroidota</taxon>
        <taxon>Bacteroidia</taxon>
        <taxon>Bacteroidales</taxon>
        <taxon>Tannerellaceae</taxon>
        <taxon>Parabacteroides</taxon>
    </lineage>
</organism>
<sequence>MDAVNASAYSNILYIRVLWNVMEPEEGRYAWIYNEAYKNYIRKAKDRGLKLAFRIFFDNGVPDFVYKAGCKSTLDPPMSLKNDKQPYYDDPVFLDKLTNFIRAFAKEYDNPDIVDFVDAYGLGRWGEGHGVTLKDERNREYVMRRVTEEYAINFKKVLTVMNLSFADYKCSKPLVYDKLGFLPRRDGIGSFWFDDEERKMLNELFPDKAFIGEGCYWFNSPTDTADYHAFKEDKRFNMNNFSEAFTVGLEDALVSHSNTYDLRVPAQCKFWIEKLPDQVQKFITLGGYRLYPLNVKIQHDKNSFKIEHVWTNFGVGVLPNRHPNWNHKYQISFGLIDPLTKDVKFVYTDVNVEPSDWLKGRNYSYISSFNIPDELTSKEYHLCVGITDRTKKNKPGIVLSLPSDNILNGWAFITTVKL</sequence>